<dbReference type="Gene3D" id="1.10.8.1060">
    <property type="entry name" value="Corynebacterium glutamicum thioredoxin-dependent arsenate reductase, N-terminal domain"/>
    <property type="match status" value="1"/>
</dbReference>
<gene>
    <name evidence="1" type="ORF">SAMN04489743_0650</name>
</gene>
<keyword evidence="2" id="KW-1185">Reference proteome</keyword>
<name>A0A1H1UDD0_9MICC</name>
<proteinExistence type="predicted"/>
<evidence type="ECO:0000313" key="1">
    <source>
        <dbReference type="EMBL" id="SDS70226.1"/>
    </source>
</evidence>
<reference evidence="2" key="1">
    <citation type="submission" date="2016-10" db="EMBL/GenBank/DDBJ databases">
        <authorList>
            <person name="Varghese N."/>
            <person name="Submissions S."/>
        </authorList>
    </citation>
    <scope>NUCLEOTIDE SEQUENCE [LARGE SCALE GENOMIC DNA]</scope>
    <source>
        <strain evidence="2">IMMIB L-1606</strain>
    </source>
</reference>
<dbReference type="Proteomes" id="UP000198751">
    <property type="component" value="Chromosome I"/>
</dbReference>
<accession>A0A1H1UDD0</accession>
<protein>
    <submittedName>
        <fullName evidence="1">Uncharacterized protein</fullName>
    </submittedName>
</protein>
<dbReference type="EMBL" id="LT629779">
    <property type="protein sequence ID" value="SDS70226.1"/>
    <property type="molecule type" value="Genomic_DNA"/>
</dbReference>
<organism evidence="1 2">
    <name type="scientific">Pseudarthrobacter equi</name>
    <dbReference type="NCBI Taxonomy" id="728066"/>
    <lineage>
        <taxon>Bacteria</taxon>
        <taxon>Bacillati</taxon>
        <taxon>Actinomycetota</taxon>
        <taxon>Actinomycetes</taxon>
        <taxon>Micrococcales</taxon>
        <taxon>Micrococcaceae</taxon>
        <taxon>Pseudarthrobacter</taxon>
    </lineage>
</organism>
<dbReference type="AlphaFoldDB" id="A0A1H1UDD0"/>
<sequence>MECSDEQRALVSLINALEGRFPGRSRTEVEDAVCEEYAAFNSGPVRTMVPLFVEHAAVKRLRGSLL</sequence>
<dbReference type="NCBIfam" id="NF046112">
    <property type="entry name" value="MSMEG_6209_Nter"/>
    <property type="match status" value="1"/>
</dbReference>
<evidence type="ECO:0000313" key="2">
    <source>
        <dbReference type="Proteomes" id="UP000198751"/>
    </source>
</evidence>